<keyword evidence="3" id="KW-0812">Transmembrane</keyword>
<dbReference type="NCBIfam" id="TIGR00350">
    <property type="entry name" value="lytR_cpsA_psr"/>
    <property type="match status" value="1"/>
</dbReference>
<dbReference type="InterPro" id="IPR004474">
    <property type="entry name" value="LytR_CpsA_psr"/>
</dbReference>
<evidence type="ECO:0000313" key="5">
    <source>
        <dbReference type="EMBL" id="MFC4651324.1"/>
    </source>
</evidence>
<dbReference type="PANTHER" id="PTHR33392:SF6">
    <property type="entry name" value="POLYISOPRENYL-TEICHOIC ACID--PEPTIDOGLYCAN TEICHOIC ACID TRANSFERASE TAGU"/>
    <property type="match status" value="1"/>
</dbReference>
<evidence type="ECO:0000256" key="2">
    <source>
        <dbReference type="SAM" id="MobiDB-lite"/>
    </source>
</evidence>
<name>A0ABV9JB64_9LACT</name>
<feature type="compositionally biased region" description="Basic and acidic residues" evidence="2">
    <location>
        <begin position="1"/>
        <end position="27"/>
    </location>
</feature>
<evidence type="ECO:0000256" key="3">
    <source>
        <dbReference type="SAM" id="Phobius"/>
    </source>
</evidence>
<evidence type="ECO:0000313" key="6">
    <source>
        <dbReference type="Proteomes" id="UP001595987"/>
    </source>
</evidence>
<proteinExistence type="inferred from homology"/>
<comment type="similarity">
    <text evidence="1">Belongs to the LytR/CpsA/Psr (LCP) family.</text>
</comment>
<dbReference type="Proteomes" id="UP001595987">
    <property type="component" value="Unassembled WGS sequence"/>
</dbReference>
<organism evidence="5 6">
    <name type="scientific">Lactococcus nasutitermitis</name>
    <dbReference type="NCBI Taxonomy" id="1652957"/>
    <lineage>
        <taxon>Bacteria</taxon>
        <taxon>Bacillati</taxon>
        <taxon>Bacillota</taxon>
        <taxon>Bacilli</taxon>
        <taxon>Lactobacillales</taxon>
        <taxon>Streptococcaceae</taxon>
        <taxon>Lactococcus</taxon>
    </lineage>
</organism>
<feature type="region of interest" description="Disordered" evidence="2">
    <location>
        <begin position="1"/>
        <end position="29"/>
    </location>
</feature>
<accession>A0ABV9JB64</accession>
<keyword evidence="6" id="KW-1185">Reference proteome</keyword>
<feature type="domain" description="Cell envelope-related transcriptional attenuator" evidence="4">
    <location>
        <begin position="108"/>
        <end position="275"/>
    </location>
</feature>
<dbReference type="PANTHER" id="PTHR33392">
    <property type="entry name" value="POLYISOPRENYL-TEICHOIC ACID--PEPTIDOGLYCAN TEICHOIC ACID TRANSFERASE TAGU"/>
    <property type="match status" value="1"/>
</dbReference>
<comment type="caution">
    <text evidence="5">The sequence shown here is derived from an EMBL/GenBank/DDBJ whole genome shotgun (WGS) entry which is preliminary data.</text>
</comment>
<keyword evidence="3" id="KW-1133">Transmembrane helix</keyword>
<gene>
    <name evidence="5" type="ORF">ACFO26_00175</name>
</gene>
<evidence type="ECO:0000259" key="4">
    <source>
        <dbReference type="Pfam" id="PF03816"/>
    </source>
</evidence>
<feature type="transmembrane region" description="Helical" evidence="3">
    <location>
        <begin position="39"/>
        <end position="58"/>
    </location>
</feature>
<dbReference type="RefSeq" id="WP_244842630.1">
    <property type="nucleotide sequence ID" value="NZ_BOVQ01000003.1"/>
</dbReference>
<evidence type="ECO:0000256" key="1">
    <source>
        <dbReference type="ARBA" id="ARBA00006068"/>
    </source>
</evidence>
<keyword evidence="3" id="KW-0472">Membrane</keyword>
<sequence length="435" mass="47201">MFAHNERLDKMADYQRSQRREQEEYGRSNKKKKHWLRRISISLLVLILVLAGGLFYLYSNAQHSLKKTYITTKGTTSTIQADKPLTLLLMGVDTGGAGRGDANSWDGNSDSQIVITLNPKTKTTTMVSMERDTMTNILNNSNNIVSTQKMNAAYPAGYNASGISGAVEYAMNTIGEQSGLKINNFLVMNMDGLVNLVNDVGGINVVNDSGSTITIANTEPEYTATVPYIGAGKSQHINGEQALVFSRDRDTLPNGDYGRTAHQREVIEQVLQKMLSLNSVLKYQKFLNDISADFKTNISVSASNIAALSNYKDCFDKVVSIQYQGIGETAAGSDGLSASYQFMPNNVDLAVQNVMRTSIGESAITTLNSNMITYESYFDTTPDTYFMPSVTVTEKGKTGTTVYGVNTDGSLVGITSNNAGEYVSTTGSAVSNGSQ</sequence>
<dbReference type="Gene3D" id="3.40.630.190">
    <property type="entry name" value="LCP protein"/>
    <property type="match status" value="1"/>
</dbReference>
<dbReference type="InterPro" id="IPR050922">
    <property type="entry name" value="LytR/CpsA/Psr_CW_biosynth"/>
</dbReference>
<reference evidence="6" key="1">
    <citation type="journal article" date="2019" name="Int. J. Syst. Evol. Microbiol.">
        <title>The Global Catalogue of Microorganisms (GCM) 10K type strain sequencing project: providing services to taxonomists for standard genome sequencing and annotation.</title>
        <authorList>
            <consortium name="The Broad Institute Genomics Platform"/>
            <consortium name="The Broad Institute Genome Sequencing Center for Infectious Disease"/>
            <person name="Wu L."/>
            <person name="Ma J."/>
        </authorList>
    </citation>
    <scope>NUCLEOTIDE SEQUENCE [LARGE SCALE GENOMIC DNA]</scope>
    <source>
        <strain evidence="6">CCUG 63287</strain>
    </source>
</reference>
<dbReference type="Pfam" id="PF03816">
    <property type="entry name" value="LytR_cpsA_psr"/>
    <property type="match status" value="1"/>
</dbReference>
<protein>
    <submittedName>
        <fullName evidence="5">LCP family protein</fullName>
    </submittedName>
</protein>
<dbReference type="EMBL" id="JBHSGD010000001">
    <property type="protein sequence ID" value="MFC4651324.1"/>
    <property type="molecule type" value="Genomic_DNA"/>
</dbReference>